<dbReference type="InterPro" id="IPR011116">
    <property type="entry name" value="SecA_Wing/Scaffold"/>
</dbReference>
<reference evidence="2" key="2">
    <citation type="submission" date="2023-05" db="EMBL/GenBank/DDBJ databases">
        <authorList>
            <person name="Schelkunov M.I."/>
        </authorList>
    </citation>
    <scope>NUCLEOTIDE SEQUENCE</scope>
    <source>
        <strain evidence="2">Hsosn_3</strain>
        <tissue evidence="2">Leaf</tissue>
    </source>
</reference>
<protein>
    <recommendedName>
        <fullName evidence="1">SecA Wing/Scaffold domain-containing protein</fullName>
    </recommendedName>
</protein>
<dbReference type="GO" id="GO:0017038">
    <property type="term" value="P:protein import"/>
    <property type="evidence" value="ECO:0007669"/>
    <property type="project" value="InterPro"/>
</dbReference>
<dbReference type="AlphaFoldDB" id="A0AAD8JC50"/>
<reference evidence="2" key="1">
    <citation type="submission" date="2023-02" db="EMBL/GenBank/DDBJ databases">
        <title>Genome of toxic invasive species Heracleum sosnowskyi carries increased number of genes despite the absence of recent whole-genome duplications.</title>
        <authorList>
            <person name="Schelkunov M."/>
            <person name="Shtratnikova V."/>
            <person name="Makarenko M."/>
            <person name="Klepikova A."/>
            <person name="Omelchenko D."/>
            <person name="Novikova G."/>
            <person name="Obukhova E."/>
            <person name="Bogdanov V."/>
            <person name="Penin A."/>
            <person name="Logacheva M."/>
        </authorList>
    </citation>
    <scope>NUCLEOTIDE SEQUENCE</scope>
    <source>
        <strain evidence="2">Hsosn_3</strain>
        <tissue evidence="2">Leaf</tissue>
    </source>
</reference>
<comment type="caution">
    <text evidence="2">The sequence shown here is derived from an EMBL/GenBank/DDBJ whole genome shotgun (WGS) entry which is preliminary data.</text>
</comment>
<dbReference type="GO" id="GO:0016020">
    <property type="term" value="C:membrane"/>
    <property type="evidence" value="ECO:0007669"/>
    <property type="project" value="InterPro"/>
</dbReference>
<dbReference type="InterPro" id="IPR000185">
    <property type="entry name" value="SecA"/>
</dbReference>
<dbReference type="GO" id="GO:0006886">
    <property type="term" value="P:intracellular protein transport"/>
    <property type="evidence" value="ECO:0007669"/>
    <property type="project" value="InterPro"/>
</dbReference>
<evidence type="ECO:0000313" key="3">
    <source>
        <dbReference type="Proteomes" id="UP001237642"/>
    </source>
</evidence>
<organism evidence="2 3">
    <name type="scientific">Heracleum sosnowskyi</name>
    <dbReference type="NCBI Taxonomy" id="360622"/>
    <lineage>
        <taxon>Eukaryota</taxon>
        <taxon>Viridiplantae</taxon>
        <taxon>Streptophyta</taxon>
        <taxon>Embryophyta</taxon>
        <taxon>Tracheophyta</taxon>
        <taxon>Spermatophyta</taxon>
        <taxon>Magnoliopsida</taxon>
        <taxon>eudicotyledons</taxon>
        <taxon>Gunneridae</taxon>
        <taxon>Pentapetalae</taxon>
        <taxon>asterids</taxon>
        <taxon>campanulids</taxon>
        <taxon>Apiales</taxon>
        <taxon>Apiaceae</taxon>
        <taxon>Apioideae</taxon>
        <taxon>apioid superclade</taxon>
        <taxon>Tordylieae</taxon>
        <taxon>Tordyliinae</taxon>
        <taxon>Heracleum</taxon>
    </lineage>
</organism>
<dbReference type="InterPro" id="IPR036266">
    <property type="entry name" value="SecA_Wing/Scaffold_sf"/>
</dbReference>
<dbReference type="Gene3D" id="1.10.3060.10">
    <property type="entry name" value="Helical scaffold and wing domains of SecA"/>
    <property type="match status" value="1"/>
</dbReference>
<name>A0AAD8JC50_9APIA</name>
<accession>A0AAD8JC50</accession>
<gene>
    <name evidence="2" type="ORF">POM88_000576</name>
</gene>
<dbReference type="Pfam" id="PF07516">
    <property type="entry name" value="SecA_SW"/>
    <property type="match status" value="1"/>
</dbReference>
<dbReference type="Proteomes" id="UP001237642">
    <property type="component" value="Unassembled WGS sequence"/>
</dbReference>
<keyword evidence="3" id="KW-1185">Reference proteome</keyword>
<evidence type="ECO:0000259" key="1">
    <source>
        <dbReference type="Pfam" id="PF07516"/>
    </source>
</evidence>
<dbReference type="GO" id="GO:0005524">
    <property type="term" value="F:ATP binding"/>
    <property type="evidence" value="ECO:0007669"/>
    <property type="project" value="InterPro"/>
</dbReference>
<sequence length="203" mass="23189">MKASSRRPSFKGHPKPIHYVCWNPTGELRASRTILVKTLDSYWRDHLVNMNRLSSAVNVRSFGHRNPLEEYKIDCCRFFISMLSATQRLTVEALLRKSFEALVFYFLEVMLRELKLGKHEKGLDAAVEKVIVAVKAAKEVPKNALVWALTHVVQPGDSILLVVVPSQSSECQCWWCLQEGVLACCYEVPRSKNHFKDSHAITF</sequence>
<dbReference type="GO" id="GO:0009941">
    <property type="term" value="C:chloroplast envelope"/>
    <property type="evidence" value="ECO:0007669"/>
    <property type="project" value="TreeGrafter"/>
</dbReference>
<dbReference type="EMBL" id="JAUIZM010000001">
    <property type="protein sequence ID" value="KAK1400971.1"/>
    <property type="molecule type" value="Genomic_DNA"/>
</dbReference>
<dbReference type="GO" id="GO:0006605">
    <property type="term" value="P:protein targeting"/>
    <property type="evidence" value="ECO:0007669"/>
    <property type="project" value="InterPro"/>
</dbReference>
<dbReference type="PANTHER" id="PTHR30612:SF11">
    <property type="entry name" value="PROTEIN TRANSLOCASE SUBUNIT SECA2, CHLOROPLASTIC"/>
    <property type="match status" value="1"/>
</dbReference>
<feature type="domain" description="SecA Wing/Scaffold" evidence="1">
    <location>
        <begin position="30"/>
        <end position="96"/>
    </location>
</feature>
<dbReference type="SUPFAM" id="SSF81886">
    <property type="entry name" value="Helical scaffold and wing domains of SecA"/>
    <property type="match status" value="1"/>
</dbReference>
<evidence type="ECO:0000313" key="2">
    <source>
        <dbReference type="EMBL" id="KAK1400971.1"/>
    </source>
</evidence>
<dbReference type="PANTHER" id="PTHR30612">
    <property type="entry name" value="SECA INNER MEMBRANE COMPONENT OF SEC PROTEIN SECRETION SYSTEM"/>
    <property type="match status" value="1"/>
</dbReference>
<proteinExistence type="predicted"/>